<evidence type="ECO:0000256" key="1">
    <source>
        <dbReference type="ARBA" id="ARBA00004496"/>
    </source>
</evidence>
<evidence type="ECO:0000256" key="2">
    <source>
        <dbReference type="ARBA" id="ARBA00008316"/>
    </source>
</evidence>
<keyword evidence="7" id="KW-0055">Arginine biosynthesis</keyword>
<protein>
    <recommendedName>
        <fullName evidence="7 8">Arginine repressor</fullName>
    </recommendedName>
</protein>
<dbReference type="PANTHER" id="PTHR34471:SF1">
    <property type="entry name" value="ARGININE REPRESSOR"/>
    <property type="match status" value="1"/>
</dbReference>
<dbReference type="GO" id="GO:0003677">
    <property type="term" value="F:DNA binding"/>
    <property type="evidence" value="ECO:0007669"/>
    <property type="project" value="UniProtKB-KW"/>
</dbReference>
<dbReference type="GO" id="GO:0051259">
    <property type="term" value="P:protein complex oligomerization"/>
    <property type="evidence" value="ECO:0007669"/>
    <property type="project" value="InterPro"/>
</dbReference>
<dbReference type="InterPro" id="IPR036390">
    <property type="entry name" value="WH_DNA-bd_sf"/>
</dbReference>
<dbReference type="HAMAP" id="MF_00173">
    <property type="entry name" value="Arg_repressor"/>
    <property type="match status" value="1"/>
</dbReference>
<feature type="domain" description="Arginine repressor C-terminal" evidence="10">
    <location>
        <begin position="79"/>
        <end position="145"/>
    </location>
</feature>
<dbReference type="AlphaFoldDB" id="A0A1M4U8J9"/>
<dbReference type="Gene3D" id="1.10.10.10">
    <property type="entry name" value="Winged helix-like DNA-binding domain superfamily/Winged helix DNA-binding domain"/>
    <property type="match status" value="1"/>
</dbReference>
<name>A0A1M4U8J9_9THEO</name>
<keyword evidence="4 7" id="KW-0805">Transcription regulation</keyword>
<dbReference type="InterPro" id="IPR001669">
    <property type="entry name" value="Arg_repress"/>
</dbReference>
<evidence type="ECO:0000313" key="11">
    <source>
        <dbReference type="EMBL" id="SHE53045.1"/>
    </source>
</evidence>
<keyword evidence="12" id="KW-1185">Reference proteome</keyword>
<evidence type="ECO:0000256" key="8">
    <source>
        <dbReference type="NCBIfam" id="TIGR01529"/>
    </source>
</evidence>
<dbReference type="GO" id="GO:0003700">
    <property type="term" value="F:DNA-binding transcription factor activity"/>
    <property type="evidence" value="ECO:0007669"/>
    <property type="project" value="UniProtKB-UniRule"/>
</dbReference>
<dbReference type="PRINTS" id="PR01467">
    <property type="entry name" value="ARGREPRESSOR"/>
</dbReference>
<evidence type="ECO:0000256" key="7">
    <source>
        <dbReference type="HAMAP-Rule" id="MF_00173"/>
    </source>
</evidence>
<dbReference type="GO" id="GO:0005737">
    <property type="term" value="C:cytoplasm"/>
    <property type="evidence" value="ECO:0007669"/>
    <property type="project" value="UniProtKB-SubCell"/>
</dbReference>
<comment type="subcellular location">
    <subcellularLocation>
        <location evidence="1 7">Cytoplasm</location>
    </subcellularLocation>
</comment>
<dbReference type="PANTHER" id="PTHR34471">
    <property type="entry name" value="ARGININE REPRESSOR"/>
    <property type="match status" value="1"/>
</dbReference>
<dbReference type="OrthoDB" id="9807089at2"/>
<dbReference type="GO" id="GO:0006526">
    <property type="term" value="P:L-arginine biosynthetic process"/>
    <property type="evidence" value="ECO:0007669"/>
    <property type="project" value="UniProtKB-UniPathway"/>
</dbReference>
<dbReference type="GO" id="GO:1900079">
    <property type="term" value="P:regulation of arginine biosynthetic process"/>
    <property type="evidence" value="ECO:0007669"/>
    <property type="project" value="UniProtKB-UniRule"/>
</dbReference>
<organism evidence="11 12">
    <name type="scientific">Caldanaerobius fijiensis DSM 17918</name>
    <dbReference type="NCBI Taxonomy" id="1121256"/>
    <lineage>
        <taxon>Bacteria</taxon>
        <taxon>Bacillati</taxon>
        <taxon>Bacillota</taxon>
        <taxon>Clostridia</taxon>
        <taxon>Thermoanaerobacterales</taxon>
        <taxon>Thermoanaerobacteraceae</taxon>
        <taxon>Caldanaerobius</taxon>
    </lineage>
</organism>
<comment type="pathway">
    <text evidence="7">Amino-acid biosynthesis; L-arginine biosynthesis [regulation].</text>
</comment>
<dbReference type="Proteomes" id="UP000184088">
    <property type="component" value="Unassembled WGS sequence"/>
</dbReference>
<dbReference type="EMBL" id="FQVH01000002">
    <property type="protein sequence ID" value="SHE53045.1"/>
    <property type="molecule type" value="Genomic_DNA"/>
</dbReference>
<evidence type="ECO:0000256" key="3">
    <source>
        <dbReference type="ARBA" id="ARBA00022490"/>
    </source>
</evidence>
<dbReference type="InterPro" id="IPR036388">
    <property type="entry name" value="WH-like_DNA-bd_sf"/>
</dbReference>
<dbReference type="NCBIfam" id="NF001680">
    <property type="entry name" value="PRK00441.1"/>
    <property type="match status" value="1"/>
</dbReference>
<dbReference type="Gene3D" id="3.30.1360.40">
    <property type="match status" value="1"/>
</dbReference>
<reference evidence="11 12" key="1">
    <citation type="submission" date="2016-11" db="EMBL/GenBank/DDBJ databases">
        <authorList>
            <person name="Jaros S."/>
            <person name="Januszkiewicz K."/>
            <person name="Wedrychowicz H."/>
        </authorList>
    </citation>
    <scope>NUCLEOTIDE SEQUENCE [LARGE SCALE GENOMIC DNA]</scope>
    <source>
        <strain evidence="11 12">DSM 17918</strain>
    </source>
</reference>
<evidence type="ECO:0000259" key="10">
    <source>
        <dbReference type="Pfam" id="PF02863"/>
    </source>
</evidence>
<dbReference type="SUPFAM" id="SSF55252">
    <property type="entry name" value="C-terminal domain of arginine repressor"/>
    <property type="match status" value="1"/>
</dbReference>
<gene>
    <name evidence="7" type="primary">argR</name>
    <name evidence="11" type="ORF">SAMN02746089_00410</name>
</gene>
<keyword evidence="5 7" id="KW-0238">DNA-binding</keyword>
<evidence type="ECO:0000256" key="5">
    <source>
        <dbReference type="ARBA" id="ARBA00023125"/>
    </source>
</evidence>
<accession>A0A1M4U8J9</accession>
<evidence type="ECO:0000313" key="12">
    <source>
        <dbReference type="Proteomes" id="UP000184088"/>
    </source>
</evidence>
<evidence type="ECO:0000256" key="6">
    <source>
        <dbReference type="ARBA" id="ARBA00023163"/>
    </source>
</evidence>
<keyword evidence="3 7" id="KW-0963">Cytoplasm</keyword>
<dbReference type="NCBIfam" id="TIGR01529">
    <property type="entry name" value="argR_whole"/>
    <property type="match status" value="1"/>
</dbReference>
<feature type="domain" description="Arginine repressor DNA-binding" evidence="9">
    <location>
        <begin position="2"/>
        <end position="67"/>
    </location>
</feature>
<evidence type="ECO:0000256" key="4">
    <source>
        <dbReference type="ARBA" id="ARBA00023015"/>
    </source>
</evidence>
<keyword evidence="7" id="KW-0678">Repressor</keyword>
<dbReference type="UniPathway" id="UPA00068"/>
<dbReference type="GO" id="GO:0034618">
    <property type="term" value="F:arginine binding"/>
    <property type="evidence" value="ECO:0007669"/>
    <property type="project" value="InterPro"/>
</dbReference>
<dbReference type="Pfam" id="PF01316">
    <property type="entry name" value="Arg_repressor"/>
    <property type="match status" value="1"/>
</dbReference>
<dbReference type="InterPro" id="IPR020900">
    <property type="entry name" value="Arg_repress_DNA-bd"/>
</dbReference>
<dbReference type="STRING" id="1121256.SAMN02746089_00410"/>
<evidence type="ECO:0000259" key="9">
    <source>
        <dbReference type="Pfam" id="PF01316"/>
    </source>
</evidence>
<proteinExistence type="inferred from homology"/>
<comment type="function">
    <text evidence="7">Regulates arginine biosynthesis genes.</text>
</comment>
<keyword evidence="7" id="KW-0028">Amino-acid biosynthesis</keyword>
<dbReference type="InterPro" id="IPR036251">
    <property type="entry name" value="Arg_repress_C_sf"/>
</dbReference>
<dbReference type="InterPro" id="IPR020899">
    <property type="entry name" value="Arg_repress_C"/>
</dbReference>
<dbReference type="SUPFAM" id="SSF46785">
    <property type="entry name" value="Winged helix' DNA-binding domain"/>
    <property type="match status" value="1"/>
</dbReference>
<dbReference type="RefSeq" id="WP_073341430.1">
    <property type="nucleotide sequence ID" value="NZ_FQVH01000002.1"/>
</dbReference>
<comment type="similarity">
    <text evidence="2 7">Belongs to the ArgR family.</text>
</comment>
<sequence length="149" mass="16685">MKMSRHAKILELIEEKPIETQDELVDELRKSGFNVTQATISRDIKDLRLVKVMDEEGRYRYVSLNKTEEDVSNKLVTLLSQSLVSIDYAGNIIVLKTLSGTAMAAAAAIDALNFRDIVGTLAGDDTIFVLVRDVKNINEILSRFKSLIK</sequence>
<keyword evidence="6 7" id="KW-0804">Transcription</keyword>
<dbReference type="Pfam" id="PF02863">
    <property type="entry name" value="Arg_repressor_C"/>
    <property type="match status" value="1"/>
</dbReference>